<evidence type="ECO:0000313" key="4">
    <source>
        <dbReference type="EMBL" id="WMV26552.1"/>
    </source>
</evidence>
<dbReference type="PANTHER" id="PTHR11439">
    <property type="entry name" value="GAG-POL-RELATED RETROTRANSPOSON"/>
    <property type="match status" value="1"/>
</dbReference>
<evidence type="ECO:0000256" key="1">
    <source>
        <dbReference type="ARBA" id="ARBA00022750"/>
    </source>
</evidence>
<gene>
    <name evidence="4" type="ORF">MTR67_019937</name>
</gene>
<dbReference type="Proteomes" id="UP001234989">
    <property type="component" value="Chromosome 4"/>
</dbReference>
<evidence type="ECO:0000259" key="2">
    <source>
        <dbReference type="Pfam" id="PF07727"/>
    </source>
</evidence>
<evidence type="ECO:0008006" key="6">
    <source>
        <dbReference type="Google" id="ProtNLM"/>
    </source>
</evidence>
<organism evidence="4 5">
    <name type="scientific">Solanum verrucosum</name>
    <dbReference type="NCBI Taxonomy" id="315347"/>
    <lineage>
        <taxon>Eukaryota</taxon>
        <taxon>Viridiplantae</taxon>
        <taxon>Streptophyta</taxon>
        <taxon>Embryophyta</taxon>
        <taxon>Tracheophyta</taxon>
        <taxon>Spermatophyta</taxon>
        <taxon>Magnoliopsida</taxon>
        <taxon>eudicotyledons</taxon>
        <taxon>Gunneridae</taxon>
        <taxon>Pentapetalae</taxon>
        <taxon>asterids</taxon>
        <taxon>lamiids</taxon>
        <taxon>Solanales</taxon>
        <taxon>Solanaceae</taxon>
        <taxon>Solanoideae</taxon>
        <taxon>Solaneae</taxon>
        <taxon>Solanum</taxon>
    </lineage>
</organism>
<dbReference type="Pfam" id="PF07727">
    <property type="entry name" value="RVT_2"/>
    <property type="match status" value="1"/>
</dbReference>
<name>A0AAF0QPM9_SOLVR</name>
<dbReference type="GO" id="GO:0004190">
    <property type="term" value="F:aspartic-type endopeptidase activity"/>
    <property type="evidence" value="ECO:0007669"/>
    <property type="project" value="UniProtKB-KW"/>
</dbReference>
<keyword evidence="1" id="KW-0064">Aspartyl protease</keyword>
<reference evidence="4" key="1">
    <citation type="submission" date="2023-08" db="EMBL/GenBank/DDBJ databases">
        <title>A de novo genome assembly of Solanum verrucosum Schlechtendal, a Mexican diploid species geographically isolated from the other diploid A-genome species in potato relatives.</title>
        <authorList>
            <person name="Hosaka K."/>
        </authorList>
    </citation>
    <scope>NUCLEOTIDE SEQUENCE</scope>
    <source>
        <tissue evidence="4">Young leaves</tissue>
    </source>
</reference>
<evidence type="ECO:0000259" key="3">
    <source>
        <dbReference type="Pfam" id="PF22936"/>
    </source>
</evidence>
<evidence type="ECO:0000313" key="5">
    <source>
        <dbReference type="Proteomes" id="UP001234989"/>
    </source>
</evidence>
<dbReference type="AlphaFoldDB" id="A0AAF0QPM9"/>
<keyword evidence="5" id="KW-1185">Reference proteome</keyword>
<keyword evidence="1" id="KW-0645">Protease</keyword>
<feature type="domain" description="Retrovirus-related Pol polyprotein from transposon TNT 1-94-like beta-barrel" evidence="3">
    <location>
        <begin position="79"/>
        <end position="159"/>
    </location>
</feature>
<dbReference type="PANTHER" id="PTHR11439:SF517">
    <property type="entry name" value="CYSTEINE-RICH RLK (RECEPTOR-LIKE PROTEIN KINASE) 8"/>
    <property type="match status" value="1"/>
</dbReference>
<proteinExistence type="predicted"/>
<accession>A0AAF0QPM9</accession>
<dbReference type="InterPro" id="IPR043502">
    <property type="entry name" value="DNA/RNA_pol_sf"/>
</dbReference>
<dbReference type="InterPro" id="IPR013103">
    <property type="entry name" value="RVT_2"/>
</dbReference>
<keyword evidence="1" id="KW-0378">Hydrolase</keyword>
<dbReference type="Pfam" id="PF22936">
    <property type="entry name" value="Pol_BBD"/>
    <property type="match status" value="1"/>
</dbReference>
<feature type="domain" description="Reverse transcriptase Ty1/copia-type" evidence="2">
    <location>
        <begin position="296"/>
        <end position="360"/>
    </location>
</feature>
<protein>
    <recommendedName>
        <fullName evidence="6">Reverse transcriptase Ty1/copia-type domain-containing protein</fullName>
    </recommendedName>
</protein>
<dbReference type="EMBL" id="CP133615">
    <property type="protein sequence ID" value="WMV26552.1"/>
    <property type="molecule type" value="Genomic_DNA"/>
</dbReference>
<dbReference type="SUPFAM" id="SSF56672">
    <property type="entry name" value="DNA/RNA polymerases"/>
    <property type="match status" value="1"/>
</dbReference>
<dbReference type="InterPro" id="IPR054722">
    <property type="entry name" value="PolX-like_BBD"/>
</dbReference>
<sequence length="441" mass="51076">MAREGKEVAENISRPTTKEEQEIRHILSATCVINFAITGLNTEQICQIKEVNRPILRNKKRKRYHLLLVTKKEITRNQWYLDTGWSNHMIGVKEAFSTLDETFRIKVRFGDDSKLPAMGKGQVRVHTKENGIHIISDVFYVPHLKTNSLSIGQLQEEGYELNIKNGKCKIQNAKLGLVAQNVNQLASMKQSSNQTDRKQWKRKYLPLRRTAPGNLQHYQKQDIAKGYKQEYGVHYVEMFAPVAKHDTIKMILGLASQNGWIGEEHKVYRLKKTLYGLKQASRAWYSRIDAYFMYVAMFKQFKESMMKEFDMTDLGRIHYFLGSMVIQSSDGFFISQRKYVQDLLIKFQMEKCNPICTPIHPSLKLDKDPDGKVVDGTYYKKLVGSLMYLTTTRPDIMYAVSLISRYMDNPKQSHLRAANHILRYLQGTISHGLLIKGKEVH</sequence>